<dbReference type="SMART" id="SM00470">
    <property type="entry name" value="ParB"/>
    <property type="match status" value="1"/>
</dbReference>
<reference evidence="6" key="1">
    <citation type="submission" date="2018-10" db="EMBL/GenBank/DDBJ databases">
        <title>Acidithiobacillus sulfuriphilus sp. nov.: an extremely acidophilic sulfur-oxidizing chemolithotroph isolated from a neutral pH environment.</title>
        <authorList>
            <person name="Falagan C."/>
            <person name="Moya-Beltran A."/>
            <person name="Quatrini R."/>
            <person name="Johnson D.B."/>
        </authorList>
    </citation>
    <scope>NUCLEOTIDE SEQUENCE [LARGE SCALE GENOMIC DNA]</scope>
    <source>
        <strain evidence="6">CJ-2</strain>
    </source>
</reference>
<proteinExistence type="inferred from homology"/>
<keyword evidence="2" id="KW-0159">Chromosome partition</keyword>
<dbReference type="InterPro" id="IPR003115">
    <property type="entry name" value="ParB_N"/>
</dbReference>
<organism evidence="6">
    <name type="scientific">Acidithiobacillus sulfuriphilus</name>
    <dbReference type="NCBI Taxonomy" id="1867749"/>
    <lineage>
        <taxon>Bacteria</taxon>
        <taxon>Pseudomonadati</taxon>
        <taxon>Pseudomonadota</taxon>
        <taxon>Acidithiobacillia</taxon>
        <taxon>Acidithiobacillales</taxon>
        <taxon>Acidithiobacillaceae</taxon>
        <taxon>Acidithiobacillus</taxon>
    </lineage>
</organism>
<dbReference type="GO" id="GO:0003677">
    <property type="term" value="F:DNA binding"/>
    <property type="evidence" value="ECO:0007669"/>
    <property type="project" value="UniProtKB-KW"/>
</dbReference>
<keyword evidence="3" id="KW-0238">DNA-binding</keyword>
<evidence type="ECO:0000313" key="6">
    <source>
        <dbReference type="EMBL" id="RNF65371.1"/>
    </source>
</evidence>
<accession>A0A3M8RAZ8</accession>
<dbReference type="GO" id="GO:0005694">
    <property type="term" value="C:chromosome"/>
    <property type="evidence" value="ECO:0007669"/>
    <property type="project" value="TreeGrafter"/>
</dbReference>
<dbReference type="FunFam" id="3.90.1530.30:FF:000001">
    <property type="entry name" value="Chromosome partitioning protein ParB"/>
    <property type="match status" value="1"/>
</dbReference>
<dbReference type="AlphaFoldDB" id="A0A3M8RAZ8"/>
<dbReference type="Pfam" id="PF17762">
    <property type="entry name" value="HTH_ParB"/>
    <property type="match status" value="1"/>
</dbReference>
<dbReference type="NCBIfam" id="TIGR00180">
    <property type="entry name" value="parB_part"/>
    <property type="match status" value="1"/>
</dbReference>
<evidence type="ECO:0000256" key="3">
    <source>
        <dbReference type="ARBA" id="ARBA00023125"/>
    </source>
</evidence>
<dbReference type="RefSeq" id="WP_123102890.1">
    <property type="nucleotide sequence ID" value="NZ_CP127527.1"/>
</dbReference>
<dbReference type="FunFam" id="1.10.10.2830:FF:000001">
    <property type="entry name" value="Chromosome partitioning protein ParB"/>
    <property type="match status" value="1"/>
</dbReference>
<dbReference type="InterPro" id="IPR036086">
    <property type="entry name" value="ParB/Sulfiredoxin_sf"/>
</dbReference>
<sequence length="279" mass="29982">MKRVGLGRGLDALFASDADSARPMREIPLDLLQRGRYQPRSTMDAEALAALAASIRAQGVVQPIVVRGVGGGRYEIIAGERRWRAAQMAELAAIPAIVRECSDEEALALGLIENIQREALNPLEEAQALQRLLNEFALTHEDLAEKLGRSRAAISNQLRLLRLPEAVHRHLESGALSAGHARALLALPVEAQVAAAERVLREDLTVRATERLARGMAQGPKSASARDPNIIALEAEIAAVLGLAATVIPRSRGGELRLSWDDPEQGEALLALLGVRING</sequence>
<comment type="function">
    <text evidence="4">Involved in chromosome partition. Localize to both poles of the predivisional cell following completion of DNA replication. Binds to the DNA origin of replication.</text>
</comment>
<gene>
    <name evidence="6" type="ORF">EC580_05255</name>
</gene>
<dbReference type="EMBL" id="RIZI01000145">
    <property type="protein sequence ID" value="RNF65371.1"/>
    <property type="molecule type" value="Genomic_DNA"/>
</dbReference>
<dbReference type="OrthoDB" id="5292174at2"/>
<comment type="similarity">
    <text evidence="1">Belongs to the ParB family.</text>
</comment>
<evidence type="ECO:0000256" key="1">
    <source>
        <dbReference type="ARBA" id="ARBA00006295"/>
    </source>
</evidence>
<dbReference type="PANTHER" id="PTHR33375:SF1">
    <property type="entry name" value="CHROMOSOME-PARTITIONING PROTEIN PARB-RELATED"/>
    <property type="match status" value="1"/>
</dbReference>
<dbReference type="PANTHER" id="PTHR33375">
    <property type="entry name" value="CHROMOSOME-PARTITIONING PROTEIN PARB-RELATED"/>
    <property type="match status" value="1"/>
</dbReference>
<dbReference type="InterPro" id="IPR041468">
    <property type="entry name" value="HTH_ParB/Spo0J"/>
</dbReference>
<evidence type="ECO:0000256" key="2">
    <source>
        <dbReference type="ARBA" id="ARBA00022829"/>
    </source>
</evidence>
<evidence type="ECO:0000259" key="5">
    <source>
        <dbReference type="SMART" id="SM00470"/>
    </source>
</evidence>
<dbReference type="Pfam" id="PF02195">
    <property type="entry name" value="ParB_N"/>
    <property type="match status" value="1"/>
</dbReference>
<dbReference type="Gene3D" id="3.90.1530.30">
    <property type="match status" value="1"/>
</dbReference>
<evidence type="ECO:0000256" key="4">
    <source>
        <dbReference type="ARBA" id="ARBA00025472"/>
    </source>
</evidence>
<dbReference type="SUPFAM" id="SSF110849">
    <property type="entry name" value="ParB/Sulfiredoxin"/>
    <property type="match status" value="1"/>
</dbReference>
<dbReference type="GO" id="GO:0045881">
    <property type="term" value="P:positive regulation of sporulation resulting in formation of a cellular spore"/>
    <property type="evidence" value="ECO:0007669"/>
    <property type="project" value="TreeGrafter"/>
</dbReference>
<comment type="caution">
    <text evidence="6">The sequence shown here is derived from an EMBL/GenBank/DDBJ whole genome shotgun (WGS) entry which is preliminary data.</text>
</comment>
<dbReference type="InterPro" id="IPR050336">
    <property type="entry name" value="Chromosome_partition/occlusion"/>
</dbReference>
<protein>
    <submittedName>
        <fullName evidence="6">ParB/RepB/Spo0J family partition protein</fullName>
    </submittedName>
</protein>
<dbReference type="Gene3D" id="1.10.10.2830">
    <property type="match status" value="1"/>
</dbReference>
<dbReference type="SUPFAM" id="SSF109709">
    <property type="entry name" value="KorB DNA-binding domain-like"/>
    <property type="match status" value="1"/>
</dbReference>
<dbReference type="CDD" id="cd16393">
    <property type="entry name" value="SPO0J_N"/>
    <property type="match status" value="1"/>
</dbReference>
<name>A0A3M8RAZ8_9PROT</name>
<feature type="domain" description="ParB-like N-terminal" evidence="5">
    <location>
        <begin position="25"/>
        <end position="115"/>
    </location>
</feature>
<dbReference type="GO" id="GO:0007059">
    <property type="term" value="P:chromosome segregation"/>
    <property type="evidence" value="ECO:0007669"/>
    <property type="project" value="UniProtKB-KW"/>
</dbReference>
<dbReference type="InterPro" id="IPR004437">
    <property type="entry name" value="ParB/RepB/Spo0J"/>
</dbReference>